<feature type="region of interest" description="Disordered" evidence="1">
    <location>
        <begin position="241"/>
        <end position="326"/>
    </location>
</feature>
<protein>
    <submittedName>
        <fullName evidence="2">Uncharacterized protein</fullName>
    </submittedName>
</protein>
<dbReference type="AlphaFoldDB" id="C1H2H5"/>
<dbReference type="OrthoDB" id="4186330at2759"/>
<dbReference type="eggNOG" id="ENOG502RN7F">
    <property type="taxonomic scope" value="Eukaryota"/>
</dbReference>
<organism evidence="2 3">
    <name type="scientific">Paracoccidioides lutzii (strain ATCC MYA-826 / Pb01)</name>
    <name type="common">Paracoccidioides brasiliensis</name>
    <dbReference type="NCBI Taxonomy" id="502779"/>
    <lineage>
        <taxon>Eukaryota</taxon>
        <taxon>Fungi</taxon>
        <taxon>Dikarya</taxon>
        <taxon>Ascomycota</taxon>
        <taxon>Pezizomycotina</taxon>
        <taxon>Eurotiomycetes</taxon>
        <taxon>Eurotiomycetidae</taxon>
        <taxon>Onygenales</taxon>
        <taxon>Ajellomycetaceae</taxon>
        <taxon>Paracoccidioides</taxon>
    </lineage>
</organism>
<dbReference type="GeneID" id="9096310"/>
<dbReference type="HOGENOM" id="CLU_060599_0_0_1"/>
<proteinExistence type="predicted"/>
<sequence>MFEGFSFPSPPKGDSGAPLTTGYNTGMLIDFDSNLISPLCSRSPSPVSFCHRDSKDHPLLCTHSRPPFKLPPPPTSIPDNYNTCHRLSIGTLTKRLDAQRLDNGASSENDEGQSFSITSPHSASVHANMPSIWLENKPLSPPDVDRVDTSSCAEPSPTSTLMYIESRSPSASEANNLPYRPSHNTPINPLEHENEQEQEHEQYCSLRQHRENLSLLQCSTKTVAETVRIALLLEEAGRTCSSKNELNDDQHPSSLPSPPPSRKRSSFNSDNYHNHKPLNRSATELVSKSRLSPSPPSHGSKVEKSRHSLRNSNYNGGFRSGAKSPQGLRRRSLVLAAVIAMVEAEVAE</sequence>
<feature type="compositionally biased region" description="Polar residues" evidence="1">
    <location>
        <begin position="104"/>
        <end position="122"/>
    </location>
</feature>
<evidence type="ECO:0000256" key="1">
    <source>
        <dbReference type="SAM" id="MobiDB-lite"/>
    </source>
</evidence>
<accession>C1H2H5</accession>
<dbReference type="RefSeq" id="XP_002792832.1">
    <property type="nucleotide sequence ID" value="XM_002792786.1"/>
</dbReference>
<evidence type="ECO:0000313" key="2">
    <source>
        <dbReference type="EMBL" id="EEH33919.1"/>
    </source>
</evidence>
<dbReference type="Proteomes" id="UP000002059">
    <property type="component" value="Partially assembled WGS sequence"/>
</dbReference>
<feature type="compositionally biased region" description="Basic and acidic residues" evidence="1">
    <location>
        <begin position="190"/>
        <end position="200"/>
    </location>
</feature>
<gene>
    <name evidence="2" type="ORF">PAAG_04968</name>
</gene>
<evidence type="ECO:0000313" key="3">
    <source>
        <dbReference type="Proteomes" id="UP000002059"/>
    </source>
</evidence>
<reference evidence="2 3" key="1">
    <citation type="journal article" date="2011" name="PLoS Genet.">
        <title>Comparative genomic analysis of human fungal pathogens causing paracoccidioidomycosis.</title>
        <authorList>
            <person name="Desjardins C.A."/>
            <person name="Champion M.D."/>
            <person name="Holder J.W."/>
            <person name="Muszewska A."/>
            <person name="Goldberg J."/>
            <person name="Bailao A.M."/>
            <person name="Brigido M.M."/>
            <person name="Ferreira M.E."/>
            <person name="Garcia A.M."/>
            <person name="Grynberg M."/>
            <person name="Gujja S."/>
            <person name="Heiman D.I."/>
            <person name="Henn M.R."/>
            <person name="Kodira C.D."/>
            <person name="Leon-Narvaez H."/>
            <person name="Longo L.V."/>
            <person name="Ma L.J."/>
            <person name="Malavazi I."/>
            <person name="Matsuo A.L."/>
            <person name="Morais F.V."/>
            <person name="Pereira M."/>
            <person name="Rodriguez-Brito S."/>
            <person name="Sakthikumar S."/>
            <person name="Salem-Izacc S.M."/>
            <person name="Sykes S.M."/>
            <person name="Teixeira M.M."/>
            <person name="Vallejo M.C."/>
            <person name="Walter M.E."/>
            <person name="Yandava C."/>
            <person name="Young S."/>
            <person name="Zeng Q."/>
            <person name="Zucker J."/>
            <person name="Felipe M.S."/>
            <person name="Goldman G.H."/>
            <person name="Haas B.J."/>
            <person name="McEwen J.G."/>
            <person name="Nino-Vega G."/>
            <person name="Puccia R."/>
            <person name="San-Blas G."/>
            <person name="Soares C.M."/>
            <person name="Birren B.W."/>
            <person name="Cuomo C.A."/>
        </authorList>
    </citation>
    <scope>NUCLEOTIDE SEQUENCE [LARGE SCALE GENOMIC DNA]</scope>
    <source>
        <strain evidence="3">ATCC MYA-826 / Pb01</strain>
    </source>
</reference>
<feature type="compositionally biased region" description="Polar residues" evidence="1">
    <location>
        <begin position="280"/>
        <end position="292"/>
    </location>
</feature>
<dbReference type="VEuPathDB" id="FungiDB:PAAG_04968"/>
<dbReference type="EMBL" id="KN294004">
    <property type="protein sequence ID" value="EEH33919.1"/>
    <property type="molecule type" value="Genomic_DNA"/>
</dbReference>
<dbReference type="OMA" id="QCNESEV"/>
<feature type="region of interest" description="Disordered" evidence="1">
    <location>
        <begin position="103"/>
        <end position="123"/>
    </location>
</feature>
<feature type="region of interest" description="Disordered" evidence="1">
    <location>
        <begin position="170"/>
        <end position="200"/>
    </location>
</feature>
<dbReference type="KEGG" id="pbl:PAAG_04968"/>
<name>C1H2H5_PARBA</name>
<keyword evidence="3" id="KW-1185">Reference proteome</keyword>